<protein>
    <submittedName>
        <fullName evidence="2">Uncharacterized protein</fullName>
    </submittedName>
</protein>
<evidence type="ECO:0000313" key="2">
    <source>
        <dbReference type="EMBL" id="KAJ7303269.1"/>
    </source>
</evidence>
<feature type="region of interest" description="Disordered" evidence="1">
    <location>
        <begin position="209"/>
        <end position="228"/>
    </location>
</feature>
<sequence>MSIHVVLYPVSKPSWRDGSEKINNQAEESMALLHCFSQILGKKEEEEEKIHKNKSAATFTGGGGGRPTITSLTRDKRRIKEISTEPDLIKTHFQIASFWGEMEVTLERNTGLADVAVKLEQEEKPCGLHQWESSTFPRTSSGSPLLTIKPEKEERLCKNDSREREFGFAEMRVKVEEEEEPCSLHQSEAETSPTSSSGFPDIIMKEEEEEGPSYHQTSGSPSGFSHTVIKLEGGKRPRTQEDSVESPVGEQSGFPDTTVKAEQEEKPRNVHQWESETFPGTTSGLLLVKADVTSRLEQETQISNQLILEKMKQRSRHNTGFPDVILTILEEEKSSLYQEESVNVLGTTSSGAVWPFKYPARVLLICWCHPEISQSASPSIYSEESTLSSIYSVIRFSCGKPFCHLHFISQGTISVLPGDDVFMENQKCTNSVINMDGRVATFGKGREMEIGGGNWVQSGKVRGIVTKIYAEGSVKATNGSDGE</sequence>
<evidence type="ECO:0000313" key="3">
    <source>
        <dbReference type="Proteomes" id="UP001142489"/>
    </source>
</evidence>
<feature type="region of interest" description="Disordered" evidence="1">
    <location>
        <begin position="235"/>
        <end position="276"/>
    </location>
</feature>
<dbReference type="Proteomes" id="UP001142489">
    <property type="component" value="Unassembled WGS sequence"/>
</dbReference>
<evidence type="ECO:0000256" key="1">
    <source>
        <dbReference type="SAM" id="MobiDB-lite"/>
    </source>
</evidence>
<feature type="compositionally biased region" description="Basic and acidic residues" evidence="1">
    <location>
        <begin position="259"/>
        <end position="274"/>
    </location>
</feature>
<name>A0A9Q1AQ00_9SAUR</name>
<feature type="compositionally biased region" description="Polar residues" evidence="1">
    <location>
        <begin position="184"/>
        <end position="198"/>
    </location>
</feature>
<dbReference type="AlphaFoldDB" id="A0A9Q1AQ00"/>
<feature type="region of interest" description="Disordered" evidence="1">
    <location>
        <begin position="177"/>
        <end position="200"/>
    </location>
</feature>
<dbReference type="EMBL" id="JAPFRF010000024">
    <property type="protein sequence ID" value="KAJ7303269.1"/>
    <property type="molecule type" value="Genomic_DNA"/>
</dbReference>
<organism evidence="2 3">
    <name type="scientific">Phrynocephalus forsythii</name>
    <dbReference type="NCBI Taxonomy" id="171643"/>
    <lineage>
        <taxon>Eukaryota</taxon>
        <taxon>Metazoa</taxon>
        <taxon>Chordata</taxon>
        <taxon>Craniata</taxon>
        <taxon>Vertebrata</taxon>
        <taxon>Euteleostomi</taxon>
        <taxon>Lepidosauria</taxon>
        <taxon>Squamata</taxon>
        <taxon>Bifurcata</taxon>
        <taxon>Unidentata</taxon>
        <taxon>Episquamata</taxon>
        <taxon>Toxicofera</taxon>
        <taxon>Iguania</taxon>
        <taxon>Acrodonta</taxon>
        <taxon>Agamidae</taxon>
        <taxon>Agaminae</taxon>
        <taxon>Phrynocephalus</taxon>
    </lineage>
</organism>
<dbReference type="OrthoDB" id="10678369at2759"/>
<comment type="caution">
    <text evidence="2">The sequence shown here is derived from an EMBL/GenBank/DDBJ whole genome shotgun (WGS) entry which is preliminary data.</text>
</comment>
<feature type="compositionally biased region" description="Polar residues" evidence="1">
    <location>
        <begin position="214"/>
        <end position="225"/>
    </location>
</feature>
<reference evidence="2" key="1">
    <citation type="journal article" date="2023" name="DNA Res.">
        <title>Chromosome-level genome assembly of Phrynocephalus forsythii using third-generation DNA sequencing and Hi-C analysis.</title>
        <authorList>
            <person name="Qi Y."/>
            <person name="Zhao W."/>
            <person name="Zhao Y."/>
            <person name="Niu C."/>
            <person name="Cao S."/>
            <person name="Zhang Y."/>
        </authorList>
    </citation>
    <scope>NUCLEOTIDE SEQUENCE</scope>
    <source>
        <tissue evidence="2">Muscle</tissue>
    </source>
</reference>
<proteinExistence type="predicted"/>
<gene>
    <name evidence="2" type="ORF">JRQ81_012208</name>
</gene>
<keyword evidence="3" id="KW-1185">Reference proteome</keyword>
<accession>A0A9Q1AQ00</accession>